<feature type="transmembrane region" description="Helical" evidence="6">
    <location>
        <begin position="491"/>
        <end position="511"/>
    </location>
</feature>
<evidence type="ECO:0000256" key="6">
    <source>
        <dbReference type="SAM" id="Phobius"/>
    </source>
</evidence>
<feature type="region of interest" description="Disordered" evidence="5">
    <location>
        <begin position="31"/>
        <end position="50"/>
    </location>
</feature>
<evidence type="ECO:0000259" key="7">
    <source>
        <dbReference type="PROSITE" id="PS50850"/>
    </source>
</evidence>
<keyword evidence="3 6" id="KW-1133">Transmembrane helix</keyword>
<evidence type="ECO:0000256" key="2">
    <source>
        <dbReference type="ARBA" id="ARBA00022692"/>
    </source>
</evidence>
<feature type="transmembrane region" description="Helical" evidence="6">
    <location>
        <begin position="424"/>
        <end position="447"/>
    </location>
</feature>
<feature type="transmembrane region" description="Helical" evidence="6">
    <location>
        <begin position="459"/>
        <end position="479"/>
    </location>
</feature>
<dbReference type="InterPro" id="IPR011701">
    <property type="entry name" value="MFS"/>
</dbReference>
<feature type="transmembrane region" description="Helical" evidence="6">
    <location>
        <begin position="311"/>
        <end position="333"/>
    </location>
</feature>
<evidence type="ECO:0000256" key="5">
    <source>
        <dbReference type="SAM" id="MobiDB-lite"/>
    </source>
</evidence>
<dbReference type="GO" id="GO:0022857">
    <property type="term" value="F:transmembrane transporter activity"/>
    <property type="evidence" value="ECO:0007669"/>
    <property type="project" value="InterPro"/>
</dbReference>
<protein>
    <recommendedName>
        <fullName evidence="7">Major facilitator superfamily (MFS) profile domain-containing protein</fullName>
    </recommendedName>
</protein>
<gene>
    <name evidence="8" type="ORF">LTR91_015151</name>
</gene>
<feature type="transmembrane region" description="Helical" evidence="6">
    <location>
        <begin position="353"/>
        <end position="378"/>
    </location>
</feature>
<comment type="caution">
    <text evidence="8">The sequence shown here is derived from an EMBL/GenBank/DDBJ whole genome shotgun (WGS) entry which is preliminary data.</text>
</comment>
<dbReference type="InterPro" id="IPR036259">
    <property type="entry name" value="MFS_trans_sf"/>
</dbReference>
<keyword evidence="9" id="KW-1185">Reference proteome</keyword>
<dbReference type="AlphaFoldDB" id="A0AAN6KAD3"/>
<proteinExistence type="predicted"/>
<dbReference type="PANTHER" id="PTHR23502:SF181">
    <property type="entry name" value="MAJOR FACILITATOR SUPERFAMILY (MFS) PROFILE DOMAIN-CONTAINING PROTEIN"/>
    <property type="match status" value="1"/>
</dbReference>
<dbReference type="Proteomes" id="UP001175353">
    <property type="component" value="Unassembled WGS sequence"/>
</dbReference>
<feature type="transmembrane region" description="Helical" evidence="6">
    <location>
        <begin position="139"/>
        <end position="157"/>
    </location>
</feature>
<evidence type="ECO:0000313" key="9">
    <source>
        <dbReference type="Proteomes" id="UP001175353"/>
    </source>
</evidence>
<keyword evidence="2 6" id="KW-0812">Transmembrane</keyword>
<feature type="transmembrane region" description="Helical" evidence="6">
    <location>
        <begin position="112"/>
        <end position="132"/>
    </location>
</feature>
<evidence type="ECO:0000313" key="8">
    <source>
        <dbReference type="EMBL" id="KAK0972429.1"/>
    </source>
</evidence>
<accession>A0AAN6KAD3</accession>
<reference evidence="8" key="1">
    <citation type="submission" date="2023-06" db="EMBL/GenBank/DDBJ databases">
        <title>Black Yeasts Isolated from many extreme environments.</title>
        <authorList>
            <person name="Coleine C."/>
            <person name="Stajich J.E."/>
            <person name="Selbmann L."/>
        </authorList>
    </citation>
    <scope>NUCLEOTIDE SEQUENCE</scope>
    <source>
        <strain evidence="8">CCFEE 5200</strain>
    </source>
</reference>
<feature type="transmembrane region" description="Helical" evidence="6">
    <location>
        <begin position="72"/>
        <end position="92"/>
    </location>
</feature>
<dbReference type="PANTHER" id="PTHR23502">
    <property type="entry name" value="MAJOR FACILITATOR SUPERFAMILY"/>
    <property type="match status" value="1"/>
</dbReference>
<comment type="subcellular location">
    <subcellularLocation>
        <location evidence="1">Membrane</location>
        <topology evidence="1">Multi-pass membrane protein</topology>
    </subcellularLocation>
</comment>
<dbReference type="Gene3D" id="1.20.1720.10">
    <property type="entry name" value="Multidrug resistance protein D"/>
    <property type="match status" value="1"/>
</dbReference>
<evidence type="ECO:0000256" key="1">
    <source>
        <dbReference type="ARBA" id="ARBA00004141"/>
    </source>
</evidence>
<keyword evidence="4 6" id="KW-0472">Membrane</keyword>
<dbReference type="Pfam" id="PF07690">
    <property type="entry name" value="MFS_1"/>
    <property type="match status" value="1"/>
</dbReference>
<name>A0AAN6KAD3_9PEZI</name>
<dbReference type="PROSITE" id="PS50850">
    <property type="entry name" value="MFS"/>
    <property type="match status" value="1"/>
</dbReference>
<organism evidence="8 9">
    <name type="scientific">Friedmanniomyces endolithicus</name>
    <dbReference type="NCBI Taxonomy" id="329885"/>
    <lineage>
        <taxon>Eukaryota</taxon>
        <taxon>Fungi</taxon>
        <taxon>Dikarya</taxon>
        <taxon>Ascomycota</taxon>
        <taxon>Pezizomycotina</taxon>
        <taxon>Dothideomycetes</taxon>
        <taxon>Dothideomycetidae</taxon>
        <taxon>Mycosphaerellales</taxon>
        <taxon>Teratosphaeriaceae</taxon>
        <taxon>Friedmanniomyces</taxon>
    </lineage>
</organism>
<dbReference type="EMBL" id="JAUJLE010000169">
    <property type="protein sequence ID" value="KAK0972429.1"/>
    <property type="molecule type" value="Genomic_DNA"/>
</dbReference>
<dbReference type="InterPro" id="IPR020846">
    <property type="entry name" value="MFS_dom"/>
</dbReference>
<sequence>MAAFEKGAGLTIEDEQSKESAQAVDLKLDRNGLPLVPQPSGHSDDPLVGSQRPSKARLILTARKNWSPALKLSVALQVSWLSFLGPMSSAVANPAFIPIGKAFHITTVEASYSLTMYIIFAAVGPLLAVPLANTYGRRPVYLVGNLVAGICNIAGGFSPSWGGLMATRAFVGIFAGSPATIGPASICDMYFMHERGFYMGIWTFFLTNGPHTASLMGGFIAQYLGWRWCYTIPVRRLSIARLYTTNFDRTRVTCNSRPSSSRLLPYRKRCTLEARFTTNQSPSSTCLFKATLPTRKIKLGDFWRPLYMAKYLTITLPALYYMTCFGYGSVLFASTGSQIFAQNYHFTLSQTGLILSIPLLVGCFIGEASTGWFTDWLVSRYAKRHGGERRPEARLDGLWLSLLVPIGVIIQGTCIYHHKTVPSIGPAIGMGLANLGLQAATTVTYAYTTDYFKPQSAEISCFLNLVRNGFSALISFYAIPLSGKINIEYAWLTFALINVAFFVPVLALKWLGPKISGMSWQAPPTFHNDL</sequence>
<evidence type="ECO:0000256" key="4">
    <source>
        <dbReference type="ARBA" id="ARBA00023136"/>
    </source>
</evidence>
<dbReference type="Gene3D" id="1.20.1250.20">
    <property type="entry name" value="MFS general substrate transporter like domains"/>
    <property type="match status" value="1"/>
</dbReference>
<feature type="domain" description="Major facilitator superfamily (MFS) profile" evidence="7">
    <location>
        <begin position="74"/>
        <end position="516"/>
    </location>
</feature>
<feature type="transmembrane region" description="Helical" evidence="6">
    <location>
        <begin position="398"/>
        <end position="418"/>
    </location>
</feature>
<dbReference type="GO" id="GO:0005886">
    <property type="term" value="C:plasma membrane"/>
    <property type="evidence" value="ECO:0007669"/>
    <property type="project" value="TreeGrafter"/>
</dbReference>
<evidence type="ECO:0000256" key="3">
    <source>
        <dbReference type="ARBA" id="ARBA00022989"/>
    </source>
</evidence>
<dbReference type="SUPFAM" id="SSF103473">
    <property type="entry name" value="MFS general substrate transporter"/>
    <property type="match status" value="1"/>
</dbReference>
<feature type="region of interest" description="Disordered" evidence="5">
    <location>
        <begin position="1"/>
        <end position="23"/>
    </location>
</feature>